<evidence type="ECO:0000313" key="3">
    <source>
        <dbReference type="Proteomes" id="UP000253792"/>
    </source>
</evidence>
<dbReference type="Gene3D" id="3.40.50.1110">
    <property type="entry name" value="SGNH hydrolase"/>
    <property type="match status" value="1"/>
</dbReference>
<keyword evidence="3" id="KW-1185">Reference proteome</keyword>
<comment type="caution">
    <text evidence="2">The sequence shown here is derived from an EMBL/GenBank/DDBJ whole genome shotgun (WGS) entry which is preliminary data.</text>
</comment>
<dbReference type="RefSeq" id="WP_114620239.1">
    <property type="nucleotide sequence ID" value="NZ_PPTP01000002.1"/>
</dbReference>
<name>A0A369LDH8_9ACTN</name>
<dbReference type="CDD" id="cd00229">
    <property type="entry name" value="SGNH_hydrolase"/>
    <property type="match status" value="1"/>
</dbReference>
<dbReference type="InterPro" id="IPR013830">
    <property type="entry name" value="SGNH_hydro"/>
</dbReference>
<dbReference type="EMBL" id="PPTP01000002">
    <property type="protein sequence ID" value="RDB56759.1"/>
    <property type="molecule type" value="Genomic_DNA"/>
</dbReference>
<protein>
    <submittedName>
        <fullName evidence="2">GDSL family lipase</fullName>
    </submittedName>
</protein>
<dbReference type="AlphaFoldDB" id="A0A369LDH8"/>
<dbReference type="InterPro" id="IPR036514">
    <property type="entry name" value="SGNH_hydro_sf"/>
</dbReference>
<dbReference type="Proteomes" id="UP000253792">
    <property type="component" value="Unassembled WGS sequence"/>
</dbReference>
<dbReference type="PANTHER" id="PTHR30383:SF5">
    <property type="entry name" value="SGNH HYDROLASE-TYPE ESTERASE DOMAIN-CONTAINING PROTEIN"/>
    <property type="match status" value="1"/>
</dbReference>
<feature type="domain" description="SGNH hydrolase-type esterase" evidence="1">
    <location>
        <begin position="8"/>
        <end position="235"/>
    </location>
</feature>
<dbReference type="SUPFAM" id="SSF52266">
    <property type="entry name" value="SGNH hydrolase"/>
    <property type="match status" value="1"/>
</dbReference>
<accession>A0A369LDH8</accession>
<evidence type="ECO:0000259" key="1">
    <source>
        <dbReference type="Pfam" id="PF13472"/>
    </source>
</evidence>
<dbReference type="OrthoDB" id="9801375at2"/>
<gene>
    <name evidence="2" type="ORF">C1880_03070</name>
</gene>
<dbReference type="Pfam" id="PF13472">
    <property type="entry name" value="Lipase_GDSL_2"/>
    <property type="match status" value="1"/>
</dbReference>
<evidence type="ECO:0000313" key="2">
    <source>
        <dbReference type="EMBL" id="RDB56759.1"/>
    </source>
</evidence>
<dbReference type="GO" id="GO:0004622">
    <property type="term" value="F:phosphatidylcholine lysophospholipase activity"/>
    <property type="evidence" value="ECO:0007669"/>
    <property type="project" value="TreeGrafter"/>
</dbReference>
<organism evidence="2 3">
    <name type="scientific">Senegalimassilia anaerobia</name>
    <dbReference type="NCBI Taxonomy" id="1473216"/>
    <lineage>
        <taxon>Bacteria</taxon>
        <taxon>Bacillati</taxon>
        <taxon>Actinomycetota</taxon>
        <taxon>Coriobacteriia</taxon>
        <taxon>Coriobacteriales</taxon>
        <taxon>Coriobacteriaceae</taxon>
        <taxon>Senegalimassilia</taxon>
    </lineage>
</organism>
<dbReference type="PANTHER" id="PTHR30383">
    <property type="entry name" value="THIOESTERASE 1/PROTEASE 1/LYSOPHOSPHOLIPASE L1"/>
    <property type="match status" value="1"/>
</dbReference>
<dbReference type="InterPro" id="IPR051532">
    <property type="entry name" value="Ester_Hydrolysis_Enzymes"/>
</dbReference>
<dbReference type="STRING" id="1034345.GCA_000236865_01061"/>
<sequence length="300" mass="33321">MTRLFSVYGDSISSFEGILPQGWRVFFEGEQLELTGVKTPHDTWWGQVIDHFDGQFLANASWSGCVVEGRDFPVGASAERIEHLQADGRTPDDILVHIGINDYGWGSGYAQICAATPSAPPKLAAECPDHGKVAGMAPEGTLANFEESYRRMLATMHAQYPNARIWVSTLLPGRVKGAHRPTSPRWFRGICVDEYNKIIRAAASDADNCYLVDMQAFGYDYDAIDGTHPTALGMKQMASMFIRGMEQADPELPRTPYDGHDLFPDQMRSAEFCTKPCVGCEYARGTGNNWWHVCEKQLAD</sequence>
<proteinExistence type="predicted"/>
<reference evidence="2 3" key="1">
    <citation type="journal article" date="2018" name="Elife">
        <title>Discovery and characterization of a prevalent human gut bacterial enzyme sufficient for the inactivation of a family of plant toxins.</title>
        <authorList>
            <person name="Koppel N."/>
            <person name="Bisanz J.E."/>
            <person name="Pandelia M.E."/>
            <person name="Turnbaugh P.J."/>
            <person name="Balskus E.P."/>
        </authorList>
    </citation>
    <scope>NUCLEOTIDE SEQUENCE [LARGE SCALE GENOMIC DNA]</scope>
    <source>
        <strain evidence="3">anaerobia AP69FAA</strain>
    </source>
</reference>